<comment type="cofactor">
    <cofactor evidence="1">
        <name>Mg(2+)</name>
        <dbReference type="ChEBI" id="CHEBI:18420"/>
    </cofactor>
</comment>
<keyword evidence="3" id="KW-0808">Transferase</keyword>
<evidence type="ECO:0000256" key="1">
    <source>
        <dbReference type="ARBA" id="ARBA00001946"/>
    </source>
</evidence>
<dbReference type="Gene3D" id="3.40.50.10330">
    <property type="entry name" value="Probable inorganic polyphosphate/atp-NAD kinase, domain 1"/>
    <property type="match status" value="1"/>
</dbReference>
<dbReference type="Gene3D" id="2.60.200.40">
    <property type="match status" value="1"/>
</dbReference>
<keyword evidence="7" id="KW-0444">Lipid biosynthesis</keyword>
<keyword evidence="8" id="KW-1208">Phospholipid metabolism</keyword>
<dbReference type="GO" id="GO:0005524">
    <property type="term" value="F:ATP binding"/>
    <property type="evidence" value="ECO:0007669"/>
    <property type="project" value="UniProtKB-KW"/>
</dbReference>
<organism evidence="10 11">
    <name type="scientific">Schaalia turicensis</name>
    <dbReference type="NCBI Taxonomy" id="131111"/>
    <lineage>
        <taxon>Bacteria</taxon>
        <taxon>Bacillati</taxon>
        <taxon>Actinomycetota</taxon>
        <taxon>Actinomycetes</taxon>
        <taxon>Actinomycetales</taxon>
        <taxon>Actinomycetaceae</taxon>
        <taxon>Schaalia</taxon>
    </lineage>
</organism>
<dbReference type="PROSITE" id="PS50146">
    <property type="entry name" value="DAGK"/>
    <property type="match status" value="1"/>
</dbReference>
<dbReference type="InterPro" id="IPR045540">
    <property type="entry name" value="YegS/DAGK_C"/>
</dbReference>
<proteinExistence type="inferred from homology"/>
<keyword evidence="6" id="KW-0067">ATP-binding</keyword>
<evidence type="ECO:0000313" key="11">
    <source>
        <dbReference type="Proteomes" id="UP000234545"/>
    </source>
</evidence>
<dbReference type="InterPro" id="IPR050187">
    <property type="entry name" value="Lipid_Phosphate_FormReg"/>
</dbReference>
<dbReference type="PANTHER" id="PTHR12358:SF106">
    <property type="entry name" value="LIPID KINASE YEGS"/>
    <property type="match status" value="1"/>
</dbReference>
<evidence type="ECO:0000256" key="7">
    <source>
        <dbReference type="ARBA" id="ARBA00023209"/>
    </source>
</evidence>
<dbReference type="Proteomes" id="UP000234545">
    <property type="component" value="Unassembled WGS sequence"/>
</dbReference>
<evidence type="ECO:0000313" key="10">
    <source>
        <dbReference type="EMBL" id="PKY67002.1"/>
    </source>
</evidence>
<feature type="domain" description="DAGKc" evidence="9">
    <location>
        <begin position="7"/>
        <end position="147"/>
    </location>
</feature>
<accession>A0A2I1I793</accession>
<dbReference type="InterPro" id="IPR001206">
    <property type="entry name" value="Diacylglycerol_kinase_cat_dom"/>
</dbReference>
<dbReference type="OrthoDB" id="142078at2"/>
<dbReference type="SUPFAM" id="SSF111331">
    <property type="entry name" value="NAD kinase/diacylglycerol kinase-like"/>
    <property type="match status" value="1"/>
</dbReference>
<protein>
    <submittedName>
        <fullName evidence="10">Diacylglycerol kinase</fullName>
    </submittedName>
</protein>
<evidence type="ECO:0000256" key="8">
    <source>
        <dbReference type="ARBA" id="ARBA00023264"/>
    </source>
</evidence>
<sequence>MTAHTTAKRRTIHLLISSMSAGGRSVNVGPEVVRILRGGGWAVRVSVTRASDDPCQIASATTEDVIGALGGDGFISAIARGAHEAGTLFAPIPGGRGNDLCRALGISPDASARAKQLAELGFVNEESDELFASRIRPMDGMWVTTPDGTVHSLVLGLVSLGLDATANLLANESMFTSGPIAYGYGAFAALATHRPSTITLKIDGQERELTGWITSVSNSGRFGGGIRLVPQSDMTDGIMELCHVEDIPLLKALPIVAKVVGGRSQGHEVIHVEPASSIEITQPVGMVAMADGDKVAEIPFTVTSAPHIVDVLV</sequence>
<keyword evidence="7" id="KW-0594">Phospholipid biosynthesis</keyword>
<evidence type="ECO:0000256" key="5">
    <source>
        <dbReference type="ARBA" id="ARBA00022777"/>
    </source>
</evidence>
<name>A0A2I1I793_9ACTO</name>
<evidence type="ECO:0000256" key="2">
    <source>
        <dbReference type="ARBA" id="ARBA00005983"/>
    </source>
</evidence>
<dbReference type="AlphaFoldDB" id="A0A2I1I793"/>
<keyword evidence="7" id="KW-0443">Lipid metabolism</keyword>
<dbReference type="InterPro" id="IPR017438">
    <property type="entry name" value="ATP-NAD_kinase_N"/>
</dbReference>
<evidence type="ECO:0000259" key="9">
    <source>
        <dbReference type="PROSITE" id="PS50146"/>
    </source>
</evidence>
<reference evidence="10 11" key="1">
    <citation type="submission" date="2017-12" db="EMBL/GenBank/DDBJ databases">
        <title>Phylogenetic diversity of female urinary microbiome.</title>
        <authorList>
            <person name="Thomas-White K."/>
            <person name="Wolfe A.J."/>
        </authorList>
    </citation>
    <scope>NUCLEOTIDE SEQUENCE [LARGE SCALE GENOMIC DNA]</scope>
    <source>
        <strain evidence="10 11">UMB0250</strain>
    </source>
</reference>
<gene>
    <name evidence="10" type="ORF">CYJ25_01825</name>
</gene>
<dbReference type="GO" id="GO:0005886">
    <property type="term" value="C:plasma membrane"/>
    <property type="evidence" value="ECO:0007669"/>
    <property type="project" value="TreeGrafter"/>
</dbReference>
<dbReference type="GO" id="GO:0004143">
    <property type="term" value="F:ATP-dependent diacylglycerol kinase activity"/>
    <property type="evidence" value="ECO:0007669"/>
    <property type="project" value="TreeGrafter"/>
</dbReference>
<evidence type="ECO:0000256" key="3">
    <source>
        <dbReference type="ARBA" id="ARBA00022679"/>
    </source>
</evidence>
<dbReference type="RefSeq" id="WP_101627499.1">
    <property type="nucleotide sequence ID" value="NZ_PKKJ01000001.1"/>
</dbReference>
<keyword evidence="4" id="KW-0547">Nucleotide-binding</keyword>
<comment type="similarity">
    <text evidence="2">Belongs to the diacylglycerol/lipid kinase family.</text>
</comment>
<dbReference type="GO" id="GO:0008654">
    <property type="term" value="P:phospholipid biosynthetic process"/>
    <property type="evidence" value="ECO:0007669"/>
    <property type="project" value="UniProtKB-KW"/>
</dbReference>
<evidence type="ECO:0000256" key="4">
    <source>
        <dbReference type="ARBA" id="ARBA00022741"/>
    </source>
</evidence>
<dbReference type="InterPro" id="IPR016064">
    <property type="entry name" value="NAD/diacylglycerol_kinase_sf"/>
</dbReference>
<dbReference type="Pfam" id="PF00781">
    <property type="entry name" value="DAGK_cat"/>
    <property type="match status" value="1"/>
</dbReference>
<dbReference type="Pfam" id="PF19279">
    <property type="entry name" value="YegS_C"/>
    <property type="match status" value="1"/>
</dbReference>
<evidence type="ECO:0000256" key="6">
    <source>
        <dbReference type="ARBA" id="ARBA00022840"/>
    </source>
</evidence>
<dbReference type="EMBL" id="PKKJ01000001">
    <property type="protein sequence ID" value="PKY67002.1"/>
    <property type="molecule type" value="Genomic_DNA"/>
</dbReference>
<dbReference type="PANTHER" id="PTHR12358">
    <property type="entry name" value="SPHINGOSINE KINASE"/>
    <property type="match status" value="1"/>
</dbReference>
<keyword evidence="5 10" id="KW-0418">Kinase</keyword>
<comment type="caution">
    <text evidence="10">The sequence shown here is derived from an EMBL/GenBank/DDBJ whole genome shotgun (WGS) entry which is preliminary data.</text>
</comment>